<dbReference type="InterPro" id="IPR013785">
    <property type="entry name" value="Aldolase_TIM"/>
</dbReference>
<dbReference type="InterPro" id="IPR000771">
    <property type="entry name" value="FBA_II"/>
</dbReference>
<sequence length="37" mass="4117">MLVNMTEMLQEARRKKMAIAAINTPGFDIVRAVVRAA</sequence>
<organism evidence="2 3">
    <name type="scientific">Candidatus Pullichristensenella excrementigallinarum</name>
    <dbReference type="NCBI Taxonomy" id="2840907"/>
    <lineage>
        <taxon>Bacteria</taxon>
        <taxon>Bacillati</taxon>
        <taxon>Bacillota</taxon>
        <taxon>Clostridia</taxon>
        <taxon>Candidatus Pullichristensenella</taxon>
    </lineage>
</organism>
<dbReference type="Proteomes" id="UP000824072">
    <property type="component" value="Unassembled WGS sequence"/>
</dbReference>
<evidence type="ECO:0000256" key="1">
    <source>
        <dbReference type="ARBA" id="ARBA00001947"/>
    </source>
</evidence>
<proteinExistence type="predicted"/>
<gene>
    <name evidence="2" type="ORF">IAB02_07200</name>
</gene>
<dbReference type="Pfam" id="PF01116">
    <property type="entry name" value="F_bP_aldolase"/>
    <property type="match status" value="1"/>
</dbReference>
<comment type="caution">
    <text evidence="2">The sequence shown here is derived from an EMBL/GenBank/DDBJ whole genome shotgun (WGS) entry which is preliminary data.</text>
</comment>
<reference evidence="2" key="1">
    <citation type="submission" date="2020-10" db="EMBL/GenBank/DDBJ databases">
        <authorList>
            <person name="Gilroy R."/>
        </authorList>
    </citation>
    <scope>NUCLEOTIDE SEQUENCE</scope>
    <source>
        <strain evidence="2">ChiHcec3-11533</strain>
    </source>
</reference>
<dbReference type="AlphaFoldDB" id="A0A9D1LBD5"/>
<reference evidence="2" key="2">
    <citation type="journal article" date="2021" name="PeerJ">
        <title>Extensive microbial diversity within the chicken gut microbiome revealed by metagenomics and culture.</title>
        <authorList>
            <person name="Gilroy R."/>
            <person name="Ravi A."/>
            <person name="Getino M."/>
            <person name="Pursley I."/>
            <person name="Horton D.L."/>
            <person name="Alikhan N.F."/>
            <person name="Baker D."/>
            <person name="Gharbi K."/>
            <person name="Hall N."/>
            <person name="Watson M."/>
            <person name="Adriaenssens E.M."/>
            <person name="Foster-Nyarko E."/>
            <person name="Jarju S."/>
            <person name="Secka A."/>
            <person name="Antonio M."/>
            <person name="Oren A."/>
            <person name="Chaudhuri R.R."/>
            <person name="La Ragione R."/>
            <person name="Hildebrand F."/>
            <person name="Pallen M.J."/>
        </authorList>
    </citation>
    <scope>NUCLEOTIDE SEQUENCE</scope>
    <source>
        <strain evidence="2">ChiHcec3-11533</strain>
    </source>
</reference>
<evidence type="ECO:0000313" key="3">
    <source>
        <dbReference type="Proteomes" id="UP000824072"/>
    </source>
</evidence>
<protein>
    <submittedName>
        <fullName evidence="2">Class II fructose-bisphosphate aldolase</fullName>
    </submittedName>
</protein>
<dbReference type="EMBL" id="DVMU01000161">
    <property type="protein sequence ID" value="HIU34333.1"/>
    <property type="molecule type" value="Genomic_DNA"/>
</dbReference>
<dbReference type="SUPFAM" id="SSF51569">
    <property type="entry name" value="Aldolase"/>
    <property type="match status" value="1"/>
</dbReference>
<evidence type="ECO:0000313" key="2">
    <source>
        <dbReference type="EMBL" id="HIU34333.1"/>
    </source>
</evidence>
<accession>A0A9D1LBD5</accession>
<name>A0A9D1LBD5_9FIRM</name>
<feature type="non-terminal residue" evidence="2">
    <location>
        <position position="37"/>
    </location>
</feature>
<dbReference type="Gene3D" id="3.20.20.70">
    <property type="entry name" value="Aldolase class I"/>
    <property type="match status" value="1"/>
</dbReference>
<comment type="cofactor">
    <cofactor evidence="1">
        <name>Zn(2+)</name>
        <dbReference type="ChEBI" id="CHEBI:29105"/>
    </cofactor>
</comment>